<protein>
    <submittedName>
        <fullName evidence="1">Uncharacterized protein</fullName>
    </submittedName>
</protein>
<dbReference type="Proteomes" id="UP000237105">
    <property type="component" value="Unassembled WGS sequence"/>
</dbReference>
<dbReference type="EMBL" id="JXTB01000966">
    <property type="protein sequence ID" value="PON31646.1"/>
    <property type="molecule type" value="Genomic_DNA"/>
</dbReference>
<name>A0A2P5A519_PARAD</name>
<evidence type="ECO:0000313" key="2">
    <source>
        <dbReference type="Proteomes" id="UP000237105"/>
    </source>
</evidence>
<organism evidence="1 2">
    <name type="scientific">Parasponia andersonii</name>
    <name type="common">Sponia andersonii</name>
    <dbReference type="NCBI Taxonomy" id="3476"/>
    <lineage>
        <taxon>Eukaryota</taxon>
        <taxon>Viridiplantae</taxon>
        <taxon>Streptophyta</taxon>
        <taxon>Embryophyta</taxon>
        <taxon>Tracheophyta</taxon>
        <taxon>Spermatophyta</taxon>
        <taxon>Magnoliopsida</taxon>
        <taxon>eudicotyledons</taxon>
        <taxon>Gunneridae</taxon>
        <taxon>Pentapetalae</taxon>
        <taxon>rosids</taxon>
        <taxon>fabids</taxon>
        <taxon>Rosales</taxon>
        <taxon>Cannabaceae</taxon>
        <taxon>Parasponia</taxon>
    </lineage>
</organism>
<keyword evidence="2" id="KW-1185">Reference proteome</keyword>
<dbReference type="AlphaFoldDB" id="A0A2P5A519"/>
<evidence type="ECO:0000313" key="1">
    <source>
        <dbReference type="EMBL" id="PON31646.1"/>
    </source>
</evidence>
<accession>A0A2P5A519</accession>
<sequence length="34" mass="4023">TVLITMLSLVIEYVTPQVSHQVYTGKIMDIWEKW</sequence>
<feature type="non-terminal residue" evidence="1">
    <location>
        <position position="1"/>
    </location>
</feature>
<proteinExistence type="predicted"/>
<gene>
    <name evidence="1" type="ORF">PanWU01x14_368260</name>
</gene>
<comment type="caution">
    <text evidence="1">The sequence shown here is derived from an EMBL/GenBank/DDBJ whole genome shotgun (WGS) entry which is preliminary data.</text>
</comment>
<reference evidence="2" key="1">
    <citation type="submission" date="2016-06" db="EMBL/GenBank/DDBJ databases">
        <title>Parallel loss of symbiosis genes in relatives of nitrogen-fixing non-legume Parasponia.</title>
        <authorList>
            <person name="Van Velzen R."/>
            <person name="Holmer R."/>
            <person name="Bu F."/>
            <person name="Rutten L."/>
            <person name="Van Zeijl A."/>
            <person name="Liu W."/>
            <person name="Santuari L."/>
            <person name="Cao Q."/>
            <person name="Sharma T."/>
            <person name="Shen D."/>
            <person name="Roswanjaya Y."/>
            <person name="Wardhani T."/>
            <person name="Kalhor M.S."/>
            <person name="Jansen J."/>
            <person name="Van den Hoogen J."/>
            <person name="Gungor B."/>
            <person name="Hartog M."/>
            <person name="Hontelez J."/>
            <person name="Verver J."/>
            <person name="Yang W.-C."/>
            <person name="Schijlen E."/>
            <person name="Repin R."/>
            <person name="Schilthuizen M."/>
            <person name="Schranz E."/>
            <person name="Heidstra R."/>
            <person name="Miyata K."/>
            <person name="Fedorova E."/>
            <person name="Kohlen W."/>
            <person name="Bisseling T."/>
            <person name="Smit S."/>
            <person name="Geurts R."/>
        </authorList>
    </citation>
    <scope>NUCLEOTIDE SEQUENCE [LARGE SCALE GENOMIC DNA]</scope>
    <source>
        <strain evidence="2">cv. WU1-14</strain>
    </source>
</reference>